<dbReference type="AlphaFoldDB" id="A0A8T1TTE4"/>
<proteinExistence type="predicted"/>
<reference evidence="1" key="1">
    <citation type="submission" date="2021-01" db="EMBL/GenBank/DDBJ databases">
        <title>Phytophthora aleatoria, a newly-described species from Pinus radiata is distinct from Phytophthora cactorum isolates based on comparative genomics.</title>
        <authorList>
            <person name="Mcdougal R."/>
            <person name="Panda P."/>
            <person name="Williams N."/>
            <person name="Studholme D.J."/>
        </authorList>
    </citation>
    <scope>NUCLEOTIDE SEQUENCE</scope>
    <source>
        <strain evidence="1">NZFS 3830</strain>
    </source>
</reference>
<dbReference type="VEuPathDB" id="FungiDB:PC110_g13346"/>
<protein>
    <submittedName>
        <fullName evidence="1">Uncharacterized protein</fullName>
    </submittedName>
</protein>
<sequence>MAKYHDTMETLAAVSDAVEWVAATCMNRLNIPEGLDEYEELDKEAATAALQIIILPMSRDSPFGRILNHSVLLMRKNLWWNEDCIIYRMTTLQEHCGSIGIISSTICGTQIVDCRQKIIVGTKPFMVQNTRVTTNPYQQKPLVRRSFRLQGHTKNDHSS</sequence>
<dbReference type="OrthoDB" id="128153at2759"/>
<dbReference type="EMBL" id="JAENGZ010001497">
    <property type="protein sequence ID" value="KAG6947725.1"/>
    <property type="molecule type" value="Genomic_DNA"/>
</dbReference>
<evidence type="ECO:0000313" key="1">
    <source>
        <dbReference type="EMBL" id="KAG6947725.1"/>
    </source>
</evidence>
<gene>
    <name evidence="1" type="ORF">JG687_00015921</name>
</gene>
<dbReference type="Proteomes" id="UP000688947">
    <property type="component" value="Unassembled WGS sequence"/>
</dbReference>
<organism evidence="1 2">
    <name type="scientific">Phytophthora cactorum</name>
    <dbReference type="NCBI Taxonomy" id="29920"/>
    <lineage>
        <taxon>Eukaryota</taxon>
        <taxon>Sar</taxon>
        <taxon>Stramenopiles</taxon>
        <taxon>Oomycota</taxon>
        <taxon>Peronosporomycetes</taxon>
        <taxon>Peronosporales</taxon>
        <taxon>Peronosporaceae</taxon>
        <taxon>Phytophthora</taxon>
    </lineage>
</organism>
<comment type="caution">
    <text evidence="1">The sequence shown here is derived from an EMBL/GenBank/DDBJ whole genome shotgun (WGS) entry which is preliminary data.</text>
</comment>
<name>A0A8T1TTE4_9STRA</name>
<evidence type="ECO:0000313" key="2">
    <source>
        <dbReference type="Proteomes" id="UP000688947"/>
    </source>
</evidence>
<accession>A0A8T1TTE4</accession>